<feature type="compositionally biased region" description="Basic residues" evidence="1">
    <location>
        <begin position="234"/>
        <end position="248"/>
    </location>
</feature>
<feature type="compositionally biased region" description="Basic and acidic residues" evidence="1">
    <location>
        <begin position="117"/>
        <end position="139"/>
    </location>
</feature>
<sequence>MDSIKAQIDKEMAKSESYQPDSANNYNGPLYAPYTAVEEGKKKGLWANIHAKRKRGEAPAKKGDKDYPETLNVEGYGVGDVDQKLKTDRDGMRVPNTDAAAAKARLLAKAAAKRKAKNEEVVNERGDYWHPDPEKDKKLGGPGANARAREDRAAASKPKEDPKKLRKGESYMDYSKRMKTRKEELELDERTRYAKETGKDPQTGKPSEKGGTIKPGSAMSKVRKSLVGQGLMSSRKKAIQPQGKKKEKGAKGYQGQTPVDRIKGNLARKKAPKPDIGSRFD</sequence>
<accession>E3SJK5</accession>
<keyword evidence="3" id="KW-1185">Reference proteome</keyword>
<dbReference type="RefSeq" id="YP_004322850.1">
    <property type="nucleotide sequence ID" value="NC_015281.1"/>
</dbReference>
<feature type="compositionally biased region" description="Basic and acidic residues" evidence="1">
    <location>
        <begin position="56"/>
        <end position="68"/>
    </location>
</feature>
<dbReference type="GeneID" id="10327339"/>
<evidence type="ECO:0000313" key="3">
    <source>
        <dbReference type="Proteomes" id="UP000006525"/>
    </source>
</evidence>
<reference evidence="2 3" key="1">
    <citation type="journal article" date="2010" name="Environ. Microbiol.">
        <title>Genomic analysis of oceanic cyanobacterial myoviruses compared with T4-like myoviruses from diverse hosts and environments.</title>
        <authorList>
            <person name="Sullivan M.B."/>
            <person name="Huang K.H."/>
            <person name="Ignacio-Espinoza J.C."/>
            <person name="Berlin A.M."/>
            <person name="Kelly L."/>
            <person name="Weigele P.R."/>
            <person name="DeFrancesco A.S."/>
            <person name="Kern S.E."/>
            <person name="Thompson L.R."/>
            <person name="Young S."/>
            <person name="Yandava C."/>
            <person name="Fu R."/>
            <person name="Krastins B."/>
            <person name="Chase M."/>
            <person name="Sarracino D."/>
            <person name="Osburne M.S."/>
            <person name="Henn M.R."/>
            <person name="Chisholm S.W."/>
        </authorList>
    </citation>
    <scope>NUCLEOTIDE SEQUENCE [LARGE SCALE GENOMIC DNA]</scope>
    <source>
        <strain evidence="2">8102-4</strain>
    </source>
</reference>
<dbReference type="EMBL" id="GU071096">
    <property type="protein sequence ID" value="ADO97795.1"/>
    <property type="molecule type" value="Genomic_DNA"/>
</dbReference>
<evidence type="ECO:0000256" key="1">
    <source>
        <dbReference type="SAM" id="MobiDB-lite"/>
    </source>
</evidence>
<dbReference type="KEGG" id="vg:10327339"/>
<feature type="compositionally biased region" description="Basic and acidic residues" evidence="1">
    <location>
        <begin position="147"/>
        <end position="199"/>
    </location>
</feature>
<protein>
    <submittedName>
        <fullName evidence="2">Uncharacterized protein</fullName>
    </submittedName>
</protein>
<feature type="compositionally biased region" description="Basic and acidic residues" evidence="1">
    <location>
        <begin position="272"/>
        <end position="281"/>
    </location>
</feature>
<name>E3SJK5_9CAUD</name>
<feature type="compositionally biased region" description="Polar residues" evidence="1">
    <location>
        <begin position="16"/>
        <end position="27"/>
    </location>
</feature>
<dbReference type="Proteomes" id="UP000006525">
    <property type="component" value="Segment"/>
</dbReference>
<feature type="region of interest" description="Disordered" evidence="1">
    <location>
        <begin position="111"/>
        <end position="281"/>
    </location>
</feature>
<feature type="region of interest" description="Disordered" evidence="1">
    <location>
        <begin position="53"/>
        <end position="75"/>
    </location>
</feature>
<evidence type="ECO:0000313" key="2">
    <source>
        <dbReference type="EMBL" id="ADO97795.1"/>
    </source>
</evidence>
<organism evidence="2 3">
    <name type="scientific">Synechococcus phage S-ShM2</name>
    <dbReference type="NCBI Taxonomy" id="445683"/>
    <lineage>
        <taxon>Viruses</taxon>
        <taxon>Duplodnaviria</taxon>
        <taxon>Heunggongvirae</taxon>
        <taxon>Uroviricota</taxon>
        <taxon>Caudoviricetes</taxon>
        <taxon>Pantevenvirales</taxon>
        <taxon>Kyanoviridae</taxon>
        <taxon>Ahtivirus</taxon>
        <taxon>Ahtivirus sagseatwo</taxon>
    </lineage>
</organism>
<dbReference type="OrthoDB" id="4361at10239"/>
<feature type="region of interest" description="Disordered" evidence="1">
    <location>
        <begin position="1"/>
        <end position="27"/>
    </location>
</feature>
<gene>
    <name evidence="2" type="ORF">SShM2_184</name>
</gene>
<proteinExistence type="predicted"/>